<dbReference type="AlphaFoldDB" id="A0A5E7XYM0"/>
<proteinExistence type="predicted"/>
<reference evidence="1 2" key="1">
    <citation type="submission" date="2019-09" db="EMBL/GenBank/DDBJ databases">
        <authorList>
            <person name="Dittami M. S."/>
        </authorList>
    </citation>
    <scope>NUCLEOTIDE SEQUENCE [LARGE SCALE GENOMIC DNA]</scope>
    <source>
        <strain evidence="1">SPHINGO391</strain>
    </source>
</reference>
<protein>
    <submittedName>
        <fullName evidence="1">Uncharacterized protein</fullName>
    </submittedName>
</protein>
<dbReference type="RefSeq" id="WP_199860794.1">
    <property type="nucleotide sequence ID" value="NZ_LR701524.1"/>
</dbReference>
<dbReference type="Proteomes" id="UP000326857">
    <property type="component" value="Unassembled WGS sequence"/>
</dbReference>
<evidence type="ECO:0000313" key="1">
    <source>
        <dbReference type="EMBL" id="VVS99712.1"/>
    </source>
</evidence>
<dbReference type="EMBL" id="CABVLI010000025">
    <property type="protein sequence ID" value="VVS99712.1"/>
    <property type="molecule type" value="Genomic_DNA"/>
</dbReference>
<evidence type="ECO:0000313" key="2">
    <source>
        <dbReference type="Proteomes" id="UP000326857"/>
    </source>
</evidence>
<sequence length="107" mass="11695">MTMPYEKQKKLHFDVTNVGLRAQATAVGLVQLCVELRRANVLDEAAVERIKDAIADEVSVAAPRPLASPEYRGEVRKRLDRLFAGEQEVGSAEALSFGATPDNLSEV</sequence>
<organism evidence="1 2">
    <name type="scientific">Sphingomonas aurantiaca</name>
    <dbReference type="NCBI Taxonomy" id="185949"/>
    <lineage>
        <taxon>Bacteria</taxon>
        <taxon>Pseudomonadati</taxon>
        <taxon>Pseudomonadota</taxon>
        <taxon>Alphaproteobacteria</taxon>
        <taxon>Sphingomonadales</taxon>
        <taxon>Sphingomonadaceae</taxon>
        <taxon>Sphingomonas</taxon>
    </lineage>
</organism>
<gene>
    <name evidence="1" type="ORF">SPHINGO391_310025</name>
</gene>
<accession>A0A5E7XYM0</accession>
<name>A0A5E7XYM0_9SPHN</name>